<dbReference type="PANTHER" id="PTHR30388:SF4">
    <property type="entry name" value="MOLYBDENUM COFACTOR INSERTION CHAPERONE PAOD"/>
    <property type="match status" value="1"/>
</dbReference>
<organism evidence="2 3">
    <name type="scientific">Planosporangium flavigriseum</name>
    <dbReference type="NCBI Taxonomy" id="373681"/>
    <lineage>
        <taxon>Bacteria</taxon>
        <taxon>Bacillati</taxon>
        <taxon>Actinomycetota</taxon>
        <taxon>Actinomycetes</taxon>
        <taxon>Micromonosporales</taxon>
        <taxon>Micromonosporaceae</taxon>
        <taxon>Planosporangium</taxon>
    </lineage>
</organism>
<dbReference type="EMBL" id="BONU01000024">
    <property type="protein sequence ID" value="GIG74951.1"/>
    <property type="molecule type" value="Genomic_DNA"/>
</dbReference>
<dbReference type="PANTHER" id="PTHR30388">
    <property type="entry name" value="ALDEHYDE OXIDOREDUCTASE MOLYBDENUM COFACTOR ASSEMBLY PROTEIN"/>
    <property type="match status" value="1"/>
</dbReference>
<proteinExistence type="predicted"/>
<dbReference type="Gene3D" id="3.40.50.720">
    <property type="entry name" value="NAD(P)-binding Rossmann-like Domain"/>
    <property type="match status" value="1"/>
</dbReference>
<gene>
    <name evidence="2" type="ORF">Pfl04_33550</name>
</gene>
<name>A0A8J3PPE1_9ACTN</name>
<protein>
    <submittedName>
        <fullName evidence="2">XdhC/CoxI family protein</fullName>
    </submittedName>
</protein>
<dbReference type="InterPro" id="IPR027051">
    <property type="entry name" value="XdhC_Rossmann_dom"/>
</dbReference>
<dbReference type="Proteomes" id="UP000653674">
    <property type="component" value="Unassembled WGS sequence"/>
</dbReference>
<keyword evidence="3" id="KW-1185">Reference proteome</keyword>
<sequence length="314" mass="31979">MYEIALSVAACLRAGTKVDVAWVIEARGLGARDMGEALAITPGGGRVGAVLSGALNDQLVDLSEQGASGRIVNLHVGDLDAELAGLACGGDARCLLVPAADLPAGLWERLRKRDPVCLLTRLDGDRVSDIAIYGPETIADAGEDAARLFSRGASDSAIAPGTVVTVFWPVPKLVIIGAGAVADALRSAADLVGWHTQVITQVSTATGVIAGLAGLDKVVVISHDDDLAGPALAAALAGEVGYIGALGSRRTQQSRADWLAYRGITDLDRVHGPAGLDIGANTPPEIAVSILAEALAVSSKANAGSLREKPGSIH</sequence>
<dbReference type="InterPro" id="IPR052698">
    <property type="entry name" value="MoCofactor_Util/Proc"/>
</dbReference>
<reference evidence="2" key="1">
    <citation type="submission" date="2021-01" db="EMBL/GenBank/DDBJ databases">
        <title>Whole genome shotgun sequence of Planosporangium flavigriseum NBRC 105377.</title>
        <authorList>
            <person name="Komaki H."/>
            <person name="Tamura T."/>
        </authorList>
    </citation>
    <scope>NUCLEOTIDE SEQUENCE</scope>
    <source>
        <strain evidence="2">NBRC 105377</strain>
    </source>
</reference>
<feature type="domain" description="XdhC Rossmann" evidence="1">
    <location>
        <begin position="173"/>
        <end position="293"/>
    </location>
</feature>
<dbReference type="RefSeq" id="WP_168079548.1">
    <property type="nucleotide sequence ID" value="NZ_BAAAQJ010000005.1"/>
</dbReference>
<comment type="caution">
    <text evidence="2">The sequence shown here is derived from an EMBL/GenBank/DDBJ whole genome shotgun (WGS) entry which is preliminary data.</text>
</comment>
<dbReference type="Pfam" id="PF13478">
    <property type="entry name" value="XdhC_C"/>
    <property type="match status" value="1"/>
</dbReference>
<dbReference type="AlphaFoldDB" id="A0A8J3PPE1"/>
<evidence type="ECO:0000259" key="1">
    <source>
        <dbReference type="Pfam" id="PF13478"/>
    </source>
</evidence>
<evidence type="ECO:0000313" key="3">
    <source>
        <dbReference type="Proteomes" id="UP000653674"/>
    </source>
</evidence>
<evidence type="ECO:0000313" key="2">
    <source>
        <dbReference type="EMBL" id="GIG74951.1"/>
    </source>
</evidence>
<accession>A0A8J3PPE1</accession>